<dbReference type="InterPro" id="IPR001264">
    <property type="entry name" value="Glyco_trans_51"/>
</dbReference>
<evidence type="ECO:0000256" key="10">
    <source>
        <dbReference type="ARBA" id="ARBA00044770"/>
    </source>
</evidence>
<dbReference type="GO" id="GO:0008658">
    <property type="term" value="F:penicillin binding"/>
    <property type="evidence" value="ECO:0007669"/>
    <property type="project" value="InterPro"/>
</dbReference>
<keyword evidence="17" id="KW-1185">Reference proteome</keyword>
<reference evidence="16 17" key="1">
    <citation type="submission" date="2019-11" db="EMBL/GenBank/DDBJ databases">
        <title>Draft Genome Sequences of Six Type Strains of the Genus Massilia.</title>
        <authorList>
            <person name="Miess H."/>
            <person name="Frediansyah A."/>
            <person name="Goeker M."/>
            <person name="Gross H."/>
        </authorList>
    </citation>
    <scope>NUCLEOTIDE SEQUENCE [LARGE SCALE GENOMIC DNA]</scope>
    <source>
        <strain evidence="16 17">DSM 17513</strain>
    </source>
</reference>
<dbReference type="PANTHER" id="PTHR32282">
    <property type="entry name" value="BINDING PROTEIN TRANSPEPTIDASE, PUTATIVE-RELATED"/>
    <property type="match status" value="1"/>
</dbReference>
<dbReference type="Pfam" id="PF06832">
    <property type="entry name" value="BiPBP_C"/>
    <property type="match status" value="1"/>
</dbReference>
<keyword evidence="9" id="KW-0511">Multifunctional enzyme</keyword>
<evidence type="ECO:0000256" key="7">
    <source>
        <dbReference type="ARBA" id="ARBA00022679"/>
    </source>
</evidence>
<keyword evidence="8" id="KW-0378">Hydrolase</keyword>
<evidence type="ECO:0000256" key="3">
    <source>
        <dbReference type="ARBA" id="ARBA00007739"/>
    </source>
</evidence>
<protein>
    <recommendedName>
        <fullName evidence="10">peptidoglycan glycosyltransferase</fullName>
        <ecNumber evidence="10">2.4.99.28</ecNumber>
    </recommendedName>
</protein>
<evidence type="ECO:0000256" key="6">
    <source>
        <dbReference type="ARBA" id="ARBA00022676"/>
    </source>
</evidence>
<dbReference type="GO" id="GO:0006508">
    <property type="term" value="P:proteolysis"/>
    <property type="evidence" value="ECO:0007669"/>
    <property type="project" value="UniProtKB-KW"/>
</dbReference>
<dbReference type="InterPro" id="IPR011815">
    <property type="entry name" value="PBP_1c"/>
</dbReference>
<evidence type="ECO:0000256" key="12">
    <source>
        <dbReference type="SAM" id="SignalP"/>
    </source>
</evidence>
<evidence type="ECO:0000256" key="5">
    <source>
        <dbReference type="ARBA" id="ARBA00022670"/>
    </source>
</evidence>
<dbReference type="EC" id="2.4.99.28" evidence="10"/>
<dbReference type="RefSeq" id="WP_155710754.1">
    <property type="nucleotide sequence ID" value="NZ_BMWU01000037.1"/>
</dbReference>
<feature type="domain" description="Glycosyl transferase family 51" evidence="14">
    <location>
        <begin position="55"/>
        <end position="214"/>
    </location>
</feature>
<feature type="chain" id="PRO_5026106793" description="peptidoglycan glycosyltransferase" evidence="12">
    <location>
        <begin position="22"/>
        <end position="701"/>
    </location>
</feature>
<evidence type="ECO:0000256" key="4">
    <source>
        <dbReference type="ARBA" id="ARBA00022645"/>
    </source>
</evidence>
<dbReference type="GO" id="GO:0030288">
    <property type="term" value="C:outer membrane-bounded periplasmic space"/>
    <property type="evidence" value="ECO:0007669"/>
    <property type="project" value="TreeGrafter"/>
</dbReference>
<comment type="pathway">
    <text evidence="1">Cell wall biogenesis; peptidoglycan biosynthesis.</text>
</comment>
<dbReference type="GO" id="GO:0008955">
    <property type="term" value="F:peptidoglycan glycosyltransferase activity"/>
    <property type="evidence" value="ECO:0007669"/>
    <property type="project" value="UniProtKB-EC"/>
</dbReference>
<feature type="signal peptide" evidence="12">
    <location>
        <begin position="1"/>
        <end position="21"/>
    </location>
</feature>
<comment type="caution">
    <text evidence="16">The sequence shown here is derived from an EMBL/GenBank/DDBJ whole genome shotgun (WGS) entry which is preliminary data.</text>
</comment>
<evidence type="ECO:0000259" key="15">
    <source>
        <dbReference type="Pfam" id="PF06832"/>
    </source>
</evidence>
<evidence type="ECO:0000256" key="9">
    <source>
        <dbReference type="ARBA" id="ARBA00023268"/>
    </source>
</evidence>
<name>A0A6I3XDK0_9BURK</name>
<dbReference type="Gene3D" id="1.10.3810.10">
    <property type="entry name" value="Biosynthetic peptidoglycan transglycosylase-like"/>
    <property type="match status" value="1"/>
</dbReference>
<dbReference type="UniPathway" id="UPA00219"/>
<comment type="similarity">
    <text evidence="3">In the N-terminal section; belongs to the glycosyltransferase 51 family.</text>
</comment>
<evidence type="ECO:0000256" key="11">
    <source>
        <dbReference type="ARBA" id="ARBA00049902"/>
    </source>
</evidence>
<keyword evidence="5" id="KW-0645">Protease</keyword>
<evidence type="ECO:0000259" key="14">
    <source>
        <dbReference type="Pfam" id="PF00912"/>
    </source>
</evidence>
<feature type="domain" description="Penicillin-binding C-terminal" evidence="15">
    <location>
        <begin position="615"/>
        <end position="695"/>
    </location>
</feature>
<dbReference type="InterPro" id="IPR050396">
    <property type="entry name" value="Glycosyltr_51/Transpeptidase"/>
</dbReference>
<dbReference type="NCBIfam" id="TIGR02073">
    <property type="entry name" value="PBP_1c"/>
    <property type="match status" value="1"/>
</dbReference>
<dbReference type="Gene3D" id="3.40.710.10">
    <property type="entry name" value="DD-peptidase/beta-lactamase superfamily"/>
    <property type="match status" value="1"/>
</dbReference>
<comment type="catalytic activity">
    <reaction evidence="11">
        <text>[GlcNAc-(1-&gt;4)-Mur2Ac(oyl-L-Ala-gamma-D-Glu-L-Lys-D-Ala-D-Ala)](n)-di-trans,octa-cis-undecaprenyl diphosphate + beta-D-GlcNAc-(1-&gt;4)-Mur2Ac(oyl-L-Ala-gamma-D-Glu-L-Lys-D-Ala-D-Ala)-di-trans,octa-cis-undecaprenyl diphosphate = [GlcNAc-(1-&gt;4)-Mur2Ac(oyl-L-Ala-gamma-D-Glu-L-Lys-D-Ala-D-Ala)](n+1)-di-trans,octa-cis-undecaprenyl diphosphate + di-trans,octa-cis-undecaprenyl diphosphate + H(+)</text>
        <dbReference type="Rhea" id="RHEA:23708"/>
        <dbReference type="Rhea" id="RHEA-COMP:9602"/>
        <dbReference type="Rhea" id="RHEA-COMP:9603"/>
        <dbReference type="ChEBI" id="CHEBI:15378"/>
        <dbReference type="ChEBI" id="CHEBI:58405"/>
        <dbReference type="ChEBI" id="CHEBI:60033"/>
        <dbReference type="ChEBI" id="CHEBI:78435"/>
        <dbReference type="EC" id="2.4.99.28"/>
    </reaction>
</comment>
<comment type="similarity">
    <text evidence="2">In the C-terminal section; belongs to the transpeptidase family.</text>
</comment>
<dbReference type="Proteomes" id="UP000431684">
    <property type="component" value="Unassembled WGS sequence"/>
</dbReference>
<keyword evidence="12" id="KW-0732">Signal</keyword>
<dbReference type="InterPro" id="IPR023346">
    <property type="entry name" value="Lysozyme-like_dom_sf"/>
</dbReference>
<dbReference type="OrthoDB" id="9766909at2"/>
<dbReference type="InterPro" id="IPR001460">
    <property type="entry name" value="PCN-bd_Tpept"/>
</dbReference>
<dbReference type="Pfam" id="PF00912">
    <property type="entry name" value="Transgly"/>
    <property type="match status" value="1"/>
</dbReference>
<dbReference type="GO" id="GO:0004180">
    <property type="term" value="F:carboxypeptidase activity"/>
    <property type="evidence" value="ECO:0007669"/>
    <property type="project" value="UniProtKB-KW"/>
</dbReference>
<dbReference type="AlphaFoldDB" id="A0A6I3XDK0"/>
<evidence type="ECO:0000256" key="1">
    <source>
        <dbReference type="ARBA" id="ARBA00004752"/>
    </source>
</evidence>
<dbReference type="Pfam" id="PF00905">
    <property type="entry name" value="Transpeptidase"/>
    <property type="match status" value="1"/>
</dbReference>
<keyword evidence="6" id="KW-0328">Glycosyltransferase</keyword>
<evidence type="ECO:0000256" key="8">
    <source>
        <dbReference type="ARBA" id="ARBA00022801"/>
    </source>
</evidence>
<evidence type="ECO:0000256" key="2">
    <source>
        <dbReference type="ARBA" id="ARBA00007090"/>
    </source>
</evidence>
<dbReference type="SUPFAM" id="SSF53955">
    <property type="entry name" value="Lysozyme-like"/>
    <property type="match status" value="1"/>
</dbReference>
<evidence type="ECO:0000313" key="17">
    <source>
        <dbReference type="Proteomes" id="UP000431684"/>
    </source>
</evidence>
<feature type="domain" description="Penicillin-binding protein transpeptidase" evidence="13">
    <location>
        <begin position="300"/>
        <end position="540"/>
    </location>
</feature>
<dbReference type="GO" id="GO:0009252">
    <property type="term" value="P:peptidoglycan biosynthetic process"/>
    <property type="evidence" value="ECO:0007669"/>
    <property type="project" value="UniProtKB-UniPathway"/>
</dbReference>
<sequence length="701" mass="74264">MRGSFLAAFLAALLASPSTFAAPTPEAVRAQWRSSDAVLLDRHGAPVQSLRIDRQGRRAPWVALADISPALPLAVLQAEDQRFMEHGGVDLRAMGQAAWDNLFRERPRGASTITMQLAGLLDPALKGAPGGRTLRQKWDQVREARALDAAWSKAQILEAYLNLAAFRGELQGVGAAAQALFGKAPSGLDVAESAILASLLRAPSASRPAVARRACALARELAAATPCAGIERAAQAAFSRQAAMALLPPAREAAARLLKGAGDRDVNTLHSTLDGTLQRHVQAVLRQQLMALRERHVADGAVLVLDNASGDFLAWVGNAGGSEVDGVTALRQAGSTLKPFVYALALERRLLTAASLLDDAPLDIATPSGLYAPRNYEHDFKGHVTARASLAGSLNVPAVRTLMLAGLDRFAERLHALGFASLTEQADFYGPSLALGSADVSLLELANAYRALANGGVAGSPTLLPRARPEPGRRVFDAGAAFIVGDILADRAARAATFGLKNELAAPYWAAVKTGTSKDMRDNWCIGFTGRHTVGVWVGNFDGSAMWDVSGVTGAAPVWREVMDYLNRHGPGRAPAAPAGVVRRTVTWEPALESPRPEWFLKGTETTRVALLPEGRRTPKIVYPVGDTVLAVDPDIPAGRQRVFFLAHGPQGLRWQLDGEPLGTAGAHAGWQPVPGKHELVLLDGAGGELDRVTFTVRGGG</sequence>
<evidence type="ECO:0000259" key="13">
    <source>
        <dbReference type="Pfam" id="PF00905"/>
    </source>
</evidence>
<organism evidence="16 17">
    <name type="scientific">Pseudoduganella dura</name>
    <dbReference type="NCBI Taxonomy" id="321982"/>
    <lineage>
        <taxon>Bacteria</taxon>
        <taxon>Pseudomonadati</taxon>
        <taxon>Pseudomonadota</taxon>
        <taxon>Betaproteobacteria</taxon>
        <taxon>Burkholderiales</taxon>
        <taxon>Oxalobacteraceae</taxon>
        <taxon>Telluria group</taxon>
        <taxon>Pseudoduganella</taxon>
    </lineage>
</organism>
<evidence type="ECO:0000313" key="16">
    <source>
        <dbReference type="EMBL" id="MUI15014.1"/>
    </source>
</evidence>
<keyword evidence="7" id="KW-0808">Transferase</keyword>
<dbReference type="PANTHER" id="PTHR32282:SF15">
    <property type="entry name" value="PENICILLIN-BINDING PROTEIN 1C"/>
    <property type="match status" value="1"/>
</dbReference>
<proteinExistence type="inferred from homology"/>
<dbReference type="InterPro" id="IPR012338">
    <property type="entry name" value="Beta-lactam/transpept-like"/>
</dbReference>
<dbReference type="InterPro" id="IPR036950">
    <property type="entry name" value="PBP_transglycosylase"/>
</dbReference>
<keyword evidence="4" id="KW-0121">Carboxypeptidase</keyword>
<accession>A0A6I3XDK0</accession>
<dbReference type="SUPFAM" id="SSF56601">
    <property type="entry name" value="beta-lactamase/transpeptidase-like"/>
    <property type="match status" value="1"/>
</dbReference>
<dbReference type="InterPro" id="IPR009647">
    <property type="entry name" value="PBP_C"/>
</dbReference>
<dbReference type="EMBL" id="WNWM01000002">
    <property type="protein sequence ID" value="MUI15014.1"/>
    <property type="molecule type" value="Genomic_DNA"/>
</dbReference>
<gene>
    <name evidence="16" type="primary">pbpC</name>
    <name evidence="16" type="ORF">GJV26_21465</name>
</gene>